<reference evidence="3 5" key="2">
    <citation type="submission" date="2021-03" db="EMBL/GenBank/DDBJ databases">
        <title>Mucilaginibacter strains isolated from gold and copper mining confer multi heavy-metal resistance.</title>
        <authorList>
            <person name="Li Y."/>
        </authorList>
    </citation>
    <scope>NUCLEOTIDE SEQUENCE [LARGE SCALE GENOMIC DNA]</scope>
    <source>
        <strain evidence="3 5">P2-4</strain>
    </source>
</reference>
<proteinExistence type="predicted"/>
<dbReference type="EMBL" id="CP043451">
    <property type="protein sequence ID" value="QEM07880.1"/>
    <property type="molecule type" value="Genomic_DNA"/>
</dbReference>
<reference evidence="2 4" key="1">
    <citation type="submission" date="2019-08" db="EMBL/GenBank/DDBJ databases">
        <title>Comparative genome analysis confer to the adaptation heavy metal polluted environment.</title>
        <authorList>
            <person name="Li Y."/>
        </authorList>
    </citation>
    <scope>NUCLEOTIDE SEQUENCE [LARGE SCALE GENOMIC DNA]</scope>
    <source>
        <strain evidence="2 4">P2</strain>
    </source>
</reference>
<gene>
    <name evidence="2" type="ORF">DIU31_031875</name>
    <name evidence="3" type="ORF">J3L21_29140</name>
</gene>
<keyword evidence="5" id="KW-1185">Reference proteome</keyword>
<sequence>MNYQKLTGIIQRYKQHFAQINEEEIYKWRAVKIFQDNWNMDAEDFAGMLEQSLRGAANLLASGYYYPKRMIVNNAYRSPEAIRGLFKRLFDEDLRFIDRVAQFQREIKEINSINFPGKNHYQDDRAVMVYLCLRYPEQYFFYKYEMYRGFVTLVDHDVAVIRGNGGNLQSYHDMCLNIKGFVEHDQELLALHSQRINDREFAEQAFHLLTQDIIYAAVRHIDRFEQSTNVLKASDRLRMETIRITPVKAQPKLSGTITDYEITAKERHWLGTVGEELVLEYEREITSNYPVRGEVIHASKVWGDGLGYDIRSFDEEGNYKYIEVKTTRSDSNASFYITANELLCSNEYSEYYHLYRLYQYDAATHSAKFYERKGPLKEFCTNPVLFKAVIHEEADEL</sequence>
<dbReference type="Proteomes" id="UP000250557">
    <property type="component" value="Chromosome"/>
</dbReference>
<evidence type="ECO:0000259" key="1">
    <source>
        <dbReference type="Pfam" id="PF13020"/>
    </source>
</evidence>
<dbReference type="InterPro" id="IPR024975">
    <property type="entry name" value="NOV_C"/>
</dbReference>
<dbReference type="Pfam" id="PF13020">
    <property type="entry name" value="NOV_C"/>
    <property type="match status" value="1"/>
</dbReference>
<organism evidence="2 4">
    <name type="scientific">Mucilaginibacter rubeus</name>
    <dbReference type="NCBI Taxonomy" id="2027860"/>
    <lineage>
        <taxon>Bacteria</taxon>
        <taxon>Pseudomonadati</taxon>
        <taxon>Bacteroidota</taxon>
        <taxon>Sphingobacteriia</taxon>
        <taxon>Sphingobacteriales</taxon>
        <taxon>Sphingobacteriaceae</taxon>
        <taxon>Mucilaginibacter</taxon>
    </lineage>
</organism>
<dbReference type="AlphaFoldDB" id="A0AAE6MLK3"/>
<evidence type="ECO:0000313" key="4">
    <source>
        <dbReference type="Proteomes" id="UP000250557"/>
    </source>
</evidence>
<evidence type="ECO:0000313" key="5">
    <source>
        <dbReference type="Proteomes" id="UP000663940"/>
    </source>
</evidence>
<evidence type="ECO:0000313" key="3">
    <source>
        <dbReference type="EMBL" id="QTE49550.1"/>
    </source>
</evidence>
<evidence type="ECO:0000313" key="2">
    <source>
        <dbReference type="EMBL" id="QEM07880.1"/>
    </source>
</evidence>
<dbReference type="Proteomes" id="UP000663940">
    <property type="component" value="Chromosome"/>
</dbReference>
<name>A0AAE6MLK3_9SPHI</name>
<accession>A0AAE6MLK3</accession>
<feature type="domain" description="Protein NO VEIN C-terminal" evidence="1">
    <location>
        <begin position="274"/>
        <end position="362"/>
    </location>
</feature>
<dbReference type="EMBL" id="CP071880">
    <property type="protein sequence ID" value="QTE49550.1"/>
    <property type="molecule type" value="Genomic_DNA"/>
</dbReference>
<dbReference type="RefSeq" id="WP_112653870.1">
    <property type="nucleotide sequence ID" value="NZ_CP043451.1"/>
</dbReference>
<protein>
    <submittedName>
        <fullName evidence="2">DUF3883 domain-containing protein</fullName>
    </submittedName>
</protein>